<dbReference type="STRING" id="529505.SAMN05421761_10256"/>
<keyword evidence="2" id="KW-1185">Reference proteome</keyword>
<organism evidence="1 2">
    <name type="scientific">Belliella pelovolcani</name>
    <dbReference type="NCBI Taxonomy" id="529505"/>
    <lineage>
        <taxon>Bacteria</taxon>
        <taxon>Pseudomonadati</taxon>
        <taxon>Bacteroidota</taxon>
        <taxon>Cytophagia</taxon>
        <taxon>Cytophagales</taxon>
        <taxon>Cyclobacteriaceae</taxon>
        <taxon>Belliella</taxon>
    </lineage>
</organism>
<evidence type="ECO:0008006" key="3">
    <source>
        <dbReference type="Google" id="ProtNLM"/>
    </source>
</evidence>
<dbReference type="Pfam" id="PF14356">
    <property type="entry name" value="DUF4403"/>
    <property type="match status" value="1"/>
</dbReference>
<sequence length="469" mass="53540">MQYSPMQNFTRLVILIVLFSACKSINPNKPSYSGDPIILPRATSEINIPVEIPLSQIEQLLNNSLSSRLFAERGLDLGGGFFTDIDVNKTGSARLVSKSSEKVSLILPMSMAGNLKFEKRIFGQNLNTAIPFDENLMPEISFIPKIGADWNFSLQNIQIENYGRSMKYNLLGFEIDLDPMIRKQLQKMLNEQLGNSGLTQFDFRSIAEEAWTTFAKPLAIAQDGVAAYIYTQPSRLKVTEEVSNDQKIKLYLGIEGEVFSQVGQAPQIQPKPLPRLQANDNKENMLDIMIPLAINYDKLDEYLNESLSGQRFRTDKNTVLEVSNLSSQSFGDRILLKMDFLAIRRNRRQIVGEMYLVGKPTFDSETEAIRFEEIEFDIHTKNLLARSATWMKQGQVLNQIKKMAYYPIGEYLDAARFELQRQGNIQTDLADFRLIQPSLDVEGIYSTESDIRIYIRSRGKMDVRLRNFY</sequence>
<evidence type="ECO:0000313" key="2">
    <source>
        <dbReference type="Proteomes" id="UP000186026"/>
    </source>
</evidence>
<protein>
    <recommendedName>
        <fullName evidence="3">DUF4403 family protein</fullName>
    </recommendedName>
</protein>
<reference evidence="2" key="1">
    <citation type="submission" date="2017-01" db="EMBL/GenBank/DDBJ databases">
        <authorList>
            <person name="Varghese N."/>
            <person name="Submissions S."/>
        </authorList>
    </citation>
    <scope>NUCLEOTIDE SEQUENCE [LARGE SCALE GENOMIC DNA]</scope>
    <source>
        <strain evidence="2">DSM 46698</strain>
    </source>
</reference>
<dbReference type="InterPro" id="IPR025515">
    <property type="entry name" value="DUF4403"/>
</dbReference>
<name>A0A1N7KGQ7_9BACT</name>
<dbReference type="Proteomes" id="UP000186026">
    <property type="component" value="Unassembled WGS sequence"/>
</dbReference>
<proteinExistence type="predicted"/>
<accession>A0A1N7KGQ7</accession>
<evidence type="ECO:0000313" key="1">
    <source>
        <dbReference type="EMBL" id="SIS60660.1"/>
    </source>
</evidence>
<dbReference type="AlphaFoldDB" id="A0A1N7KGQ7"/>
<dbReference type="EMBL" id="FTOP01000002">
    <property type="protein sequence ID" value="SIS60660.1"/>
    <property type="molecule type" value="Genomic_DNA"/>
</dbReference>
<gene>
    <name evidence="1" type="ORF">SAMN05421761_10256</name>
</gene>